<feature type="region of interest" description="Disordered" evidence="1">
    <location>
        <begin position="594"/>
        <end position="786"/>
    </location>
</feature>
<feature type="compositionally biased region" description="Polar residues" evidence="1">
    <location>
        <begin position="553"/>
        <end position="562"/>
    </location>
</feature>
<name>A0ABQ9WSU6_9EUKA</name>
<organism evidence="2 3">
    <name type="scientific">Blattamonas nauphoetae</name>
    <dbReference type="NCBI Taxonomy" id="2049346"/>
    <lineage>
        <taxon>Eukaryota</taxon>
        <taxon>Metamonada</taxon>
        <taxon>Preaxostyla</taxon>
        <taxon>Oxymonadida</taxon>
        <taxon>Blattamonas</taxon>
    </lineage>
</organism>
<reference evidence="2 3" key="1">
    <citation type="journal article" date="2022" name="bioRxiv">
        <title>Genomics of Preaxostyla Flagellates Illuminates Evolutionary Transitions and the Path Towards Mitochondrial Loss.</title>
        <authorList>
            <person name="Novak L.V.F."/>
            <person name="Treitli S.C."/>
            <person name="Pyrih J."/>
            <person name="Halakuc P."/>
            <person name="Pipaliya S.V."/>
            <person name="Vacek V."/>
            <person name="Brzon O."/>
            <person name="Soukal P."/>
            <person name="Eme L."/>
            <person name="Dacks J.B."/>
            <person name="Karnkowska A."/>
            <person name="Elias M."/>
            <person name="Hampl V."/>
        </authorList>
    </citation>
    <scope>NUCLEOTIDE SEQUENCE [LARGE SCALE GENOMIC DNA]</scope>
    <source>
        <strain evidence="2">NAU3</strain>
        <tissue evidence="2">Gut</tissue>
    </source>
</reference>
<feature type="region of interest" description="Disordered" evidence="1">
    <location>
        <begin position="545"/>
        <end position="572"/>
    </location>
</feature>
<feature type="region of interest" description="Disordered" evidence="1">
    <location>
        <begin position="425"/>
        <end position="532"/>
    </location>
</feature>
<feature type="compositionally biased region" description="Basic residues" evidence="1">
    <location>
        <begin position="448"/>
        <end position="463"/>
    </location>
</feature>
<gene>
    <name evidence="2" type="ORF">BLNAU_22511</name>
</gene>
<feature type="compositionally biased region" description="Acidic residues" evidence="1">
    <location>
        <begin position="777"/>
        <end position="786"/>
    </location>
</feature>
<dbReference type="Proteomes" id="UP001281761">
    <property type="component" value="Unassembled WGS sequence"/>
</dbReference>
<feature type="compositionally biased region" description="Basic and acidic residues" evidence="1">
    <location>
        <begin position="597"/>
        <end position="610"/>
    </location>
</feature>
<protein>
    <submittedName>
        <fullName evidence="2">Uncharacterized protein</fullName>
    </submittedName>
</protein>
<feature type="compositionally biased region" description="Basic and acidic residues" evidence="1">
    <location>
        <begin position="640"/>
        <end position="658"/>
    </location>
</feature>
<evidence type="ECO:0000313" key="3">
    <source>
        <dbReference type="Proteomes" id="UP001281761"/>
    </source>
</evidence>
<evidence type="ECO:0000256" key="1">
    <source>
        <dbReference type="SAM" id="MobiDB-lite"/>
    </source>
</evidence>
<accession>A0ABQ9WSU6</accession>
<comment type="caution">
    <text evidence="2">The sequence shown here is derived from an EMBL/GenBank/DDBJ whole genome shotgun (WGS) entry which is preliminary data.</text>
</comment>
<keyword evidence="3" id="KW-1185">Reference proteome</keyword>
<proteinExistence type="predicted"/>
<feature type="compositionally biased region" description="Low complexity" evidence="1">
    <location>
        <begin position="726"/>
        <end position="753"/>
    </location>
</feature>
<evidence type="ECO:0000313" key="2">
    <source>
        <dbReference type="EMBL" id="KAK2942574.1"/>
    </source>
</evidence>
<feature type="compositionally biased region" description="Low complexity" evidence="1">
    <location>
        <begin position="611"/>
        <end position="639"/>
    </location>
</feature>
<sequence>MFQWPKDHDNNKSNLYIRTEVVITRAEAECLELDVNRILQEKADDAVKSLLSEAQIEGKKTEVRVQLKPTSCLGYDGYCVLYGPALNGDLMNKLLDELVRMNHSGSHISHDRPQNTAELHFTIHGQQHSPSSTTKNVKVKISKPNALIQQSQDSQSTLRIPAGSSYGLVLQTESDIDESDVAELTQTITSHLTQSMTSIIQATPLFSHLQGFVPGLDLNFHQRTTFVFHGHAFFDGLDLGDQMLVADKVIELSRNKRHDTSRADQHKMGENVKLTFKCPERIVPLCIRLDPPSFYGPGLFPHNAPILKISSSDPVSENEIDCLHKFLSDLISRSIVSIMQQSGVKSGGRNSQSMFDLSLQSDDGVLSGQCTLKNIVQNHHLLNLHNVMSLLRSSLSPQPFPNPPDTPGTSVEVKFIRKERTIPFSIRVNRKSKNEKQRQGTPNYSAHPQRKPSKERQKRRALHAQKSASQTEVRTTPTLNPSAPTFVSRGVNFRQAMDSTHHSQRTTAQSPHIPFFPLPTHDPLDGTRTVSQSPPQLIFGQVEHRSPPVYQPPQKSHPQPEQASGFRPIHYSVPPTFPLNGFHRIPLATETEMVGETSKKGVEQQKEDKGSLTSEEFTPSTSTTSKSRSSTDSSSTPLSDRPRREDSQPHTDPLDRSSLRIMSPHPIPQKHVPSSTQPRDRHSPDPHDKFGDSDSFCFTPMSSSFLPDDFSESDLGGSDNHHDDNFSFSSSFSGRAISLTTLDPPTGPTLELPSEGGSRVDSPDGWGDRQPFQDQPLDYDSDSDAE</sequence>
<feature type="compositionally biased region" description="Polar residues" evidence="1">
    <location>
        <begin position="466"/>
        <end position="485"/>
    </location>
</feature>
<dbReference type="EMBL" id="JARBJD010000399">
    <property type="protein sequence ID" value="KAK2942574.1"/>
    <property type="molecule type" value="Genomic_DNA"/>
</dbReference>
<feature type="compositionally biased region" description="Basic and acidic residues" evidence="1">
    <location>
        <begin position="678"/>
        <end position="692"/>
    </location>
</feature>